<dbReference type="GO" id="GO:0005886">
    <property type="term" value="C:plasma membrane"/>
    <property type="evidence" value="ECO:0007669"/>
    <property type="project" value="UniProtKB-SubCell"/>
</dbReference>
<accession>A0A6G8Q0Z4</accession>
<keyword evidence="9" id="KW-1185">Reference proteome</keyword>
<dbReference type="Proteomes" id="UP000502706">
    <property type="component" value="Chromosome"/>
</dbReference>
<comment type="subcellular location">
    <subcellularLocation>
        <location evidence="1">Cell membrane</location>
        <topology evidence="1">Multi-pass membrane protein</topology>
    </subcellularLocation>
</comment>
<protein>
    <submittedName>
        <fullName evidence="8">MFS transporter</fullName>
    </submittedName>
</protein>
<dbReference type="SUPFAM" id="SSF103473">
    <property type="entry name" value="MFS general substrate transporter"/>
    <property type="match status" value="1"/>
</dbReference>
<dbReference type="AlphaFoldDB" id="A0A6G8Q0Z4"/>
<dbReference type="PANTHER" id="PTHR42718">
    <property type="entry name" value="MAJOR FACILITATOR SUPERFAMILY MULTIDRUG TRANSPORTER MFSC"/>
    <property type="match status" value="1"/>
</dbReference>
<feature type="transmembrane region" description="Helical" evidence="6">
    <location>
        <begin position="88"/>
        <end position="106"/>
    </location>
</feature>
<dbReference type="PROSITE" id="PS50850">
    <property type="entry name" value="MFS"/>
    <property type="match status" value="1"/>
</dbReference>
<evidence type="ECO:0000313" key="9">
    <source>
        <dbReference type="Proteomes" id="UP000502706"/>
    </source>
</evidence>
<dbReference type="RefSeq" id="WP_166397818.1">
    <property type="nucleotide sequence ID" value="NZ_CP045121.1"/>
</dbReference>
<keyword evidence="3 6" id="KW-0812">Transmembrane</keyword>
<feature type="transmembrane region" description="Helical" evidence="6">
    <location>
        <begin position="60"/>
        <end position="82"/>
    </location>
</feature>
<evidence type="ECO:0000256" key="6">
    <source>
        <dbReference type="SAM" id="Phobius"/>
    </source>
</evidence>
<evidence type="ECO:0000256" key="1">
    <source>
        <dbReference type="ARBA" id="ARBA00004651"/>
    </source>
</evidence>
<feature type="transmembrane region" description="Helical" evidence="6">
    <location>
        <begin position="29"/>
        <end position="48"/>
    </location>
</feature>
<dbReference type="PRINTS" id="PR01035">
    <property type="entry name" value="TCRTETA"/>
</dbReference>
<dbReference type="Pfam" id="PF07690">
    <property type="entry name" value="MFS_1"/>
    <property type="match status" value="1"/>
</dbReference>
<dbReference type="InterPro" id="IPR036259">
    <property type="entry name" value="MFS_trans_sf"/>
</dbReference>
<dbReference type="InterPro" id="IPR001958">
    <property type="entry name" value="Tet-R_TetA/multi-R_MdtG-like"/>
</dbReference>
<dbReference type="PANTHER" id="PTHR42718:SF9">
    <property type="entry name" value="MAJOR FACILITATOR SUPERFAMILY MULTIDRUG TRANSPORTER MFSC"/>
    <property type="match status" value="1"/>
</dbReference>
<proteinExistence type="predicted"/>
<evidence type="ECO:0000256" key="2">
    <source>
        <dbReference type="ARBA" id="ARBA00022448"/>
    </source>
</evidence>
<dbReference type="InterPro" id="IPR020846">
    <property type="entry name" value="MFS_dom"/>
</dbReference>
<dbReference type="GO" id="GO:0022857">
    <property type="term" value="F:transmembrane transporter activity"/>
    <property type="evidence" value="ECO:0007669"/>
    <property type="project" value="InterPro"/>
</dbReference>
<dbReference type="InterPro" id="IPR011701">
    <property type="entry name" value="MFS"/>
</dbReference>
<dbReference type="EMBL" id="CP045121">
    <property type="protein sequence ID" value="QIN80142.1"/>
    <property type="molecule type" value="Genomic_DNA"/>
</dbReference>
<name>A0A6G8Q0Z4_9ACTN</name>
<evidence type="ECO:0000259" key="7">
    <source>
        <dbReference type="PROSITE" id="PS50850"/>
    </source>
</evidence>
<evidence type="ECO:0000256" key="4">
    <source>
        <dbReference type="ARBA" id="ARBA00022989"/>
    </source>
</evidence>
<reference evidence="8 9" key="1">
    <citation type="submission" date="2019-10" db="EMBL/GenBank/DDBJ databases">
        <title>Rubrobacter sp nov SCSIO 52915 isolated from a deep-sea sediment in the South China Sea.</title>
        <authorList>
            <person name="Chen R.W."/>
        </authorList>
    </citation>
    <scope>NUCLEOTIDE SEQUENCE [LARGE SCALE GENOMIC DNA]</scope>
    <source>
        <strain evidence="8 9">SCSIO 52915</strain>
    </source>
</reference>
<organism evidence="8 9">
    <name type="scientific">Rubrobacter marinus</name>
    <dbReference type="NCBI Taxonomy" id="2653852"/>
    <lineage>
        <taxon>Bacteria</taxon>
        <taxon>Bacillati</taxon>
        <taxon>Actinomycetota</taxon>
        <taxon>Rubrobacteria</taxon>
        <taxon>Rubrobacterales</taxon>
        <taxon>Rubrobacteraceae</taxon>
        <taxon>Rubrobacter</taxon>
    </lineage>
</organism>
<keyword evidence="4 6" id="KW-1133">Transmembrane helix</keyword>
<evidence type="ECO:0000313" key="8">
    <source>
        <dbReference type="EMBL" id="QIN80142.1"/>
    </source>
</evidence>
<feature type="transmembrane region" description="Helical" evidence="6">
    <location>
        <begin position="118"/>
        <end position="143"/>
    </location>
</feature>
<keyword evidence="5 6" id="KW-0472">Membrane</keyword>
<evidence type="ECO:0000256" key="3">
    <source>
        <dbReference type="ARBA" id="ARBA00022692"/>
    </source>
</evidence>
<evidence type="ECO:0000256" key="5">
    <source>
        <dbReference type="ARBA" id="ARBA00023136"/>
    </source>
</evidence>
<gene>
    <name evidence="8" type="ORF">GBA65_18275</name>
</gene>
<dbReference type="KEGG" id="rmar:GBA65_18275"/>
<feature type="domain" description="Major facilitator superfamily (MFS) profile" evidence="7">
    <location>
        <begin position="1"/>
        <end position="144"/>
    </location>
</feature>
<dbReference type="Gene3D" id="1.20.1720.10">
    <property type="entry name" value="Multidrug resistance protein D"/>
    <property type="match status" value="1"/>
</dbReference>
<sequence>MLIMALNQTCVNVVVPDIRRDYGATQGQAGWVVTGYLIVVAVTIPLYGRVADLYSPRRTFAFGLFILAAGSLACALAPSLPLLVVGRLLQAAGASAIPALGFASVVRAMPPGRRGTAIGLLSSSLGVGAAVGPVLGGFVAGLAG</sequence>
<keyword evidence="2" id="KW-0813">Transport</keyword>